<evidence type="ECO:0000313" key="1">
    <source>
        <dbReference type="EMBL" id="KAI5355910.1"/>
    </source>
</evidence>
<comment type="caution">
    <text evidence="1">The sequence shown here is derived from an EMBL/GenBank/DDBJ whole genome shotgun (WGS) entry which is preliminary data.</text>
</comment>
<gene>
    <name evidence="1" type="ORF">L3X38_008805</name>
</gene>
<organism evidence="1 2">
    <name type="scientific">Prunus dulcis</name>
    <name type="common">Almond</name>
    <name type="synonym">Amygdalus dulcis</name>
    <dbReference type="NCBI Taxonomy" id="3755"/>
    <lineage>
        <taxon>Eukaryota</taxon>
        <taxon>Viridiplantae</taxon>
        <taxon>Streptophyta</taxon>
        <taxon>Embryophyta</taxon>
        <taxon>Tracheophyta</taxon>
        <taxon>Spermatophyta</taxon>
        <taxon>Magnoliopsida</taxon>
        <taxon>eudicotyledons</taxon>
        <taxon>Gunneridae</taxon>
        <taxon>Pentapetalae</taxon>
        <taxon>rosids</taxon>
        <taxon>fabids</taxon>
        <taxon>Rosales</taxon>
        <taxon>Rosaceae</taxon>
        <taxon>Amygdaloideae</taxon>
        <taxon>Amygdaleae</taxon>
        <taxon>Prunus</taxon>
    </lineage>
</organism>
<sequence>MSMWTCFSLPNNTNTAKYTNPSFNTSSASSESRKAFSNSKRLIVLSLPKYFLFNEQFSLVGMEMKGRFPNLSPVTTQNCCVVNWITLLPTMNLIPFTWETVFGSAFLSNKPWTIGEVPQSVGDDQNNSLQTFVAVAH</sequence>
<protein>
    <submittedName>
        <fullName evidence="1">Uncharacterized protein</fullName>
    </submittedName>
</protein>
<name>A0AAD5F7H3_PRUDU</name>
<keyword evidence="2" id="KW-1185">Reference proteome</keyword>
<accession>A0AAD5F7H3</accession>
<proteinExistence type="predicted"/>
<dbReference type="AlphaFoldDB" id="A0AAD5F7H3"/>
<dbReference type="Proteomes" id="UP001054821">
    <property type="component" value="Chromosome 1"/>
</dbReference>
<evidence type="ECO:0000313" key="2">
    <source>
        <dbReference type="Proteomes" id="UP001054821"/>
    </source>
</evidence>
<reference evidence="1 2" key="1">
    <citation type="journal article" date="2022" name="G3 (Bethesda)">
        <title>Whole-genome sequence and methylome profiling of the almond [Prunus dulcis (Mill.) D.A. Webb] cultivar 'Nonpareil'.</title>
        <authorList>
            <person name="D'Amico-Willman K.M."/>
            <person name="Ouma W.Z."/>
            <person name="Meulia T."/>
            <person name="Sideli G.M."/>
            <person name="Gradziel T.M."/>
            <person name="Fresnedo-Ramirez J."/>
        </authorList>
    </citation>
    <scope>NUCLEOTIDE SEQUENCE [LARGE SCALE GENOMIC DNA]</scope>
    <source>
        <strain evidence="1">Clone GOH B32 T37-40</strain>
    </source>
</reference>
<dbReference type="EMBL" id="JAJFAZ020000001">
    <property type="protein sequence ID" value="KAI5355910.1"/>
    <property type="molecule type" value="Genomic_DNA"/>
</dbReference>